<feature type="compositionally biased region" description="Low complexity" evidence="1">
    <location>
        <begin position="273"/>
        <end position="291"/>
    </location>
</feature>
<dbReference type="AlphaFoldDB" id="A0A0C7N187"/>
<feature type="region of interest" description="Disordered" evidence="1">
    <location>
        <begin position="271"/>
        <end position="374"/>
    </location>
</feature>
<reference evidence="3 4" key="1">
    <citation type="submission" date="2014-12" db="EMBL/GenBank/DDBJ databases">
        <authorList>
            <person name="Neuveglise Cecile"/>
        </authorList>
    </citation>
    <scope>NUCLEOTIDE SEQUENCE [LARGE SCALE GENOMIC DNA]</scope>
    <source>
        <strain evidence="3 4">CBS 12615</strain>
    </source>
</reference>
<feature type="compositionally biased region" description="Low complexity" evidence="1">
    <location>
        <begin position="317"/>
        <end position="339"/>
    </location>
</feature>
<evidence type="ECO:0000313" key="3">
    <source>
        <dbReference type="EMBL" id="CEP63897.1"/>
    </source>
</evidence>
<feature type="compositionally biased region" description="Basic residues" evidence="1">
    <location>
        <begin position="344"/>
        <end position="361"/>
    </location>
</feature>
<dbReference type="OrthoDB" id="10266999at2759"/>
<protein>
    <submittedName>
        <fullName evidence="3">LALA0S09e04940g1_1</fullName>
    </submittedName>
</protein>
<dbReference type="STRING" id="1245769.A0A0C7N187"/>
<dbReference type="GeneID" id="34687418"/>
<evidence type="ECO:0000313" key="4">
    <source>
        <dbReference type="Proteomes" id="UP000054304"/>
    </source>
</evidence>
<dbReference type="HOGENOM" id="CLU_739809_0_0_1"/>
<proteinExistence type="predicted"/>
<dbReference type="Gene3D" id="1.10.167.10">
    <property type="entry name" value="Regulator of G-protein Signalling 4, domain 2"/>
    <property type="match status" value="1"/>
</dbReference>
<dbReference type="RefSeq" id="XP_022630109.1">
    <property type="nucleotide sequence ID" value="XM_022770805.1"/>
</dbReference>
<dbReference type="Pfam" id="PF00615">
    <property type="entry name" value="RGS"/>
    <property type="match status" value="1"/>
</dbReference>
<dbReference type="PANTHER" id="PTHR10845">
    <property type="entry name" value="REGULATOR OF G PROTEIN SIGNALING"/>
    <property type="match status" value="1"/>
</dbReference>
<accession>A0A0C7N187</accession>
<dbReference type="InterPro" id="IPR044926">
    <property type="entry name" value="RGS_subdomain_2"/>
</dbReference>
<dbReference type="EMBL" id="LN736368">
    <property type="protein sequence ID" value="CEP63897.1"/>
    <property type="molecule type" value="Genomic_DNA"/>
</dbReference>
<feature type="compositionally biased region" description="Acidic residues" evidence="1">
    <location>
        <begin position="220"/>
        <end position="232"/>
    </location>
</feature>
<dbReference type="PROSITE" id="PS50132">
    <property type="entry name" value="RGS"/>
    <property type="match status" value="1"/>
</dbReference>
<keyword evidence="4" id="KW-1185">Reference proteome</keyword>
<feature type="region of interest" description="Disordered" evidence="1">
    <location>
        <begin position="220"/>
        <end position="241"/>
    </location>
</feature>
<dbReference type="Proteomes" id="UP000054304">
    <property type="component" value="Unassembled WGS sequence"/>
</dbReference>
<feature type="domain" description="RGS" evidence="2">
    <location>
        <begin position="36"/>
        <end position="125"/>
    </location>
</feature>
<feature type="compositionally biased region" description="Polar residues" evidence="1">
    <location>
        <begin position="303"/>
        <end position="316"/>
    </location>
</feature>
<feature type="compositionally biased region" description="Low complexity" evidence="1">
    <location>
        <begin position="159"/>
        <end position="172"/>
    </location>
</feature>
<dbReference type="SUPFAM" id="SSF48097">
    <property type="entry name" value="Regulator of G-protein signaling, RGS"/>
    <property type="match status" value="1"/>
</dbReference>
<feature type="compositionally biased region" description="Low complexity" evidence="1">
    <location>
        <begin position="362"/>
        <end position="374"/>
    </location>
</feature>
<dbReference type="InterPro" id="IPR016137">
    <property type="entry name" value="RGS"/>
</dbReference>
<evidence type="ECO:0000259" key="2">
    <source>
        <dbReference type="PROSITE" id="PS50132"/>
    </source>
</evidence>
<gene>
    <name evidence="3" type="ORF">LALA0_S09e04940g</name>
</gene>
<evidence type="ECO:0000256" key="1">
    <source>
        <dbReference type="SAM" id="MobiDB-lite"/>
    </source>
</evidence>
<dbReference type="CDD" id="cd07440">
    <property type="entry name" value="RGS"/>
    <property type="match status" value="1"/>
</dbReference>
<sequence>MCLSDKQRQQGQQPLSLEKLLEATRNPHRPASSDAFVAFLKRSHCDENLSFLLATDPYVQGVSWDALASWTRDVYTLYIQTDSPRECNLPQAIRQTFDESAKSHTVPPQSSIEAARKHVLWLLQDAHSKFSHLQRRCSRPATCRRSHGYNETAGQVHNSTSSSTSTSTTSTSHCNENNHQLNWSLSVSQNSQSQSPTLLSPDTARIDLLSSFMDDFAVEEEEDVEEDIDDVNNDSSLLSRVPSRLPEIESPAAHRNSHSQQTDLCSRANTLGSFSRSASSPASTPTSLFPPRGSPLASYPVSHPSTSTATLTTAERSSNTISAPSTASSSFSITTATTAGFKPAKLKHTGKKLVHKLKFRRSSSGSSGSSVNPP</sequence>
<organism evidence="3 4">
    <name type="scientific">Lachancea lanzarotensis</name>
    <dbReference type="NCBI Taxonomy" id="1245769"/>
    <lineage>
        <taxon>Eukaryota</taxon>
        <taxon>Fungi</taxon>
        <taxon>Dikarya</taxon>
        <taxon>Ascomycota</taxon>
        <taxon>Saccharomycotina</taxon>
        <taxon>Saccharomycetes</taxon>
        <taxon>Saccharomycetales</taxon>
        <taxon>Saccharomycetaceae</taxon>
        <taxon>Lachancea</taxon>
    </lineage>
</organism>
<dbReference type="InterPro" id="IPR036305">
    <property type="entry name" value="RGS_sf"/>
</dbReference>
<feature type="region of interest" description="Disordered" evidence="1">
    <location>
        <begin position="144"/>
        <end position="177"/>
    </location>
</feature>
<dbReference type="SMART" id="SM00315">
    <property type="entry name" value="RGS"/>
    <property type="match status" value="1"/>
</dbReference>
<dbReference type="PANTHER" id="PTHR10845:SF192">
    <property type="entry name" value="DOUBLE HIT, ISOFORM B"/>
    <property type="match status" value="1"/>
</dbReference>
<name>A0A0C7N187_9SACH</name>